<gene>
    <name evidence="2" type="ORF">NBH00_22715</name>
</gene>
<dbReference type="InterPro" id="IPR036291">
    <property type="entry name" value="NAD(P)-bd_dom_sf"/>
</dbReference>
<evidence type="ECO:0000259" key="1">
    <source>
        <dbReference type="Pfam" id="PF03435"/>
    </source>
</evidence>
<dbReference type="SUPFAM" id="SSF51735">
    <property type="entry name" value="NAD(P)-binding Rossmann-fold domains"/>
    <property type="match status" value="1"/>
</dbReference>
<dbReference type="Gene3D" id="3.40.50.720">
    <property type="entry name" value="NAD(P)-binding Rossmann-like Domain"/>
    <property type="match status" value="1"/>
</dbReference>
<evidence type="ECO:0000313" key="2">
    <source>
        <dbReference type="EMBL" id="UTI64138.1"/>
    </source>
</evidence>
<reference evidence="2 3" key="1">
    <citation type="submission" date="2022-06" db="EMBL/GenBank/DDBJ databases">
        <title>Paraconexibacter antarcticus.</title>
        <authorList>
            <person name="Kim C.S."/>
        </authorList>
    </citation>
    <scope>NUCLEOTIDE SEQUENCE [LARGE SCALE GENOMIC DNA]</scope>
    <source>
        <strain evidence="2 3">02-257</strain>
    </source>
</reference>
<dbReference type="EMBL" id="CP098502">
    <property type="protein sequence ID" value="UTI64138.1"/>
    <property type="molecule type" value="Genomic_DNA"/>
</dbReference>
<sequence>MPARPTSRPIAVYGATGYTGDLVVAELRRRGLDVVLSGRRADALAAVAARHGLDPATAVRPAAADDHAALVAAFSGCAAVIACAGPFGLYGEGAVRAAIAAGVHYVDTTGEQPFIRAVIERHGPAAERAGVALVSGMGFDYLPGDLLCHVTAAGAGRLRDLTVAYAPAGFGPSRGTAKSALVQMSGSEDVYTGGRLQPATLRQPVGRRFDFGPGIGVKPVARYPAGEVVMVPRHVDTEQVTALISAEAFAPSPRVAAAVPALLPGMVLLLRTPLRAALMRGVDRFLPEGPTEQARRAVRYTIVCETTPADGSPGRRGVLTGSDIYGITAVTTAQAVEYMAADGYDRRGGLAPSEAFDAETFLAALAPHGIAYAVTG</sequence>
<name>A0ABY5DSD0_9ACTN</name>
<dbReference type="PANTHER" id="PTHR43781:SF1">
    <property type="entry name" value="SACCHAROPINE DEHYDROGENASE"/>
    <property type="match status" value="1"/>
</dbReference>
<dbReference type="Pfam" id="PF03435">
    <property type="entry name" value="Sacchrp_dh_NADP"/>
    <property type="match status" value="1"/>
</dbReference>
<keyword evidence="3" id="KW-1185">Reference proteome</keyword>
<feature type="domain" description="Saccharopine dehydrogenase NADP binding" evidence="1">
    <location>
        <begin position="10"/>
        <end position="133"/>
    </location>
</feature>
<dbReference type="PANTHER" id="PTHR43781">
    <property type="entry name" value="SACCHAROPINE DEHYDROGENASE"/>
    <property type="match status" value="1"/>
</dbReference>
<protein>
    <submittedName>
        <fullName evidence="2">Saccharopine dehydrogenase NADP-binding domain-containing protein</fullName>
    </submittedName>
</protein>
<accession>A0ABY5DSD0</accession>
<proteinExistence type="predicted"/>
<dbReference type="RefSeq" id="WP_254570851.1">
    <property type="nucleotide sequence ID" value="NZ_CP098502.1"/>
</dbReference>
<dbReference type="Proteomes" id="UP001056035">
    <property type="component" value="Chromosome"/>
</dbReference>
<evidence type="ECO:0000313" key="3">
    <source>
        <dbReference type="Proteomes" id="UP001056035"/>
    </source>
</evidence>
<dbReference type="InterPro" id="IPR005097">
    <property type="entry name" value="Sacchrp_dh_NADP-bd"/>
</dbReference>
<organism evidence="2 3">
    <name type="scientific">Paraconexibacter antarcticus</name>
    <dbReference type="NCBI Taxonomy" id="2949664"/>
    <lineage>
        <taxon>Bacteria</taxon>
        <taxon>Bacillati</taxon>
        <taxon>Actinomycetota</taxon>
        <taxon>Thermoleophilia</taxon>
        <taxon>Solirubrobacterales</taxon>
        <taxon>Paraconexibacteraceae</taxon>
        <taxon>Paraconexibacter</taxon>
    </lineage>
</organism>